<sequence length="66" mass="7851">MESRTYSIIKSSKNKNDDGIPPLFHHQVHQKVKMMMEFRPYFIIKSSKNENDDGIPPLFHHQILKK</sequence>
<accession>A0A3A1QZV3</accession>
<reference evidence="2 3" key="1">
    <citation type="submission" date="2018-09" db="EMBL/GenBank/DDBJ databases">
        <title>Bacillus saliacetes sp. nov., isolated from Thai shrimp paste (Ka-pi).</title>
        <authorList>
            <person name="Daroonpunt R."/>
            <person name="Tanasupawat S."/>
            <person name="Yiamsombut S."/>
        </authorList>
    </citation>
    <scope>NUCLEOTIDE SEQUENCE [LARGE SCALE GENOMIC DNA]</scope>
    <source>
        <strain evidence="2 3">SKP7-4</strain>
    </source>
</reference>
<protein>
    <submittedName>
        <fullName evidence="2">Uncharacterized protein</fullName>
    </submittedName>
</protein>
<dbReference type="Proteomes" id="UP000265801">
    <property type="component" value="Unassembled WGS sequence"/>
</dbReference>
<evidence type="ECO:0000313" key="3">
    <source>
        <dbReference type="Proteomes" id="UP000265801"/>
    </source>
</evidence>
<proteinExistence type="predicted"/>
<gene>
    <name evidence="2" type="ORF">D3H55_08930</name>
</gene>
<organism evidence="2 3">
    <name type="scientific">Bacillus salacetis</name>
    <dbReference type="NCBI Taxonomy" id="2315464"/>
    <lineage>
        <taxon>Bacteria</taxon>
        <taxon>Bacillati</taxon>
        <taxon>Bacillota</taxon>
        <taxon>Bacilli</taxon>
        <taxon>Bacillales</taxon>
        <taxon>Bacillaceae</taxon>
        <taxon>Bacillus</taxon>
    </lineage>
</organism>
<keyword evidence="3" id="KW-1185">Reference proteome</keyword>
<comment type="caution">
    <text evidence="2">The sequence shown here is derived from an EMBL/GenBank/DDBJ whole genome shotgun (WGS) entry which is preliminary data.</text>
</comment>
<dbReference type="EMBL" id="QXIR01000010">
    <property type="protein sequence ID" value="RIW34628.1"/>
    <property type="molecule type" value="Genomic_DNA"/>
</dbReference>
<feature type="region of interest" description="Disordered" evidence="1">
    <location>
        <begin position="1"/>
        <end position="23"/>
    </location>
</feature>
<evidence type="ECO:0000256" key="1">
    <source>
        <dbReference type="SAM" id="MobiDB-lite"/>
    </source>
</evidence>
<feature type="compositionally biased region" description="Polar residues" evidence="1">
    <location>
        <begin position="1"/>
        <end position="11"/>
    </location>
</feature>
<name>A0A3A1QZV3_9BACI</name>
<evidence type="ECO:0000313" key="2">
    <source>
        <dbReference type="EMBL" id="RIW34628.1"/>
    </source>
</evidence>
<dbReference type="RefSeq" id="WP_119546566.1">
    <property type="nucleotide sequence ID" value="NZ_QXIR01000010.1"/>
</dbReference>
<dbReference type="AlphaFoldDB" id="A0A3A1QZV3"/>